<proteinExistence type="predicted"/>
<keyword evidence="1" id="KW-0378">Hydrolase</keyword>
<name>A0AAF1BZ54_9CORY</name>
<dbReference type="Gene3D" id="1.50.10.20">
    <property type="match status" value="1"/>
</dbReference>
<dbReference type="InterPro" id="IPR005198">
    <property type="entry name" value="Glyco_hydro_76"/>
</dbReference>
<dbReference type="RefSeq" id="WP_101679308.1">
    <property type="nucleotide sequence ID" value="NZ_CAMYCO010000026.1"/>
</dbReference>
<reference evidence="1" key="2">
    <citation type="submission" date="2023-10" db="EMBL/GenBank/DDBJ databases">
        <authorList>
            <person name="Choi B."/>
        </authorList>
    </citation>
    <scope>NUCLEOTIDE SEQUENCE</scope>
    <source>
        <strain evidence="1">UMB0763</strain>
    </source>
</reference>
<gene>
    <name evidence="1" type="ORF">CYJ47_00775</name>
</gene>
<dbReference type="KEGG" id="cpyr:CYJ47_00775"/>
<dbReference type="Pfam" id="PF03663">
    <property type="entry name" value="Glyco_hydro_76"/>
    <property type="match status" value="1"/>
</dbReference>
<dbReference type="EMBL" id="CP136958">
    <property type="protein sequence ID" value="WOT02345.1"/>
    <property type="molecule type" value="Genomic_DNA"/>
</dbReference>
<sequence length="398" mass="44164">MLEMWAHRADLAEAAINDRHASKVWGIPGTNLGVVAWPSASRDEMFLHWHYWWQAHYLDCQIDALSRGATNVRVKRLKRTVRGARIRNLGPLTRNRYYDDKAWMALALGRLRGTQRIQPPSTLDTLEFDIISGVDPALGVLPWKVGANFFNVPANGPAAIMCARTGRLDLAISIADWIERNLVSDELLVMDGVRMSMHGPEVNRDIHPYNQGTFMTAELEIALALRAMATAPSDADNMEYAEADNADAYIPHVMLLRDLVQATATHLASTHYVLNWPTAGGDGGLFNGILARALAEVALRLPSDSHLNRATKRLAARLVLNSADSAWRHRLEVDGLPVFPHHWDEDAQLPRNSVPATSERGTILGSTVAERDFSVQLSGWMLMEAAARVAEKYSATRV</sequence>
<evidence type="ECO:0000313" key="1">
    <source>
        <dbReference type="EMBL" id="WOT02345.1"/>
    </source>
</evidence>
<dbReference type="AlphaFoldDB" id="A0AAF1BZ54"/>
<dbReference type="GO" id="GO:0016787">
    <property type="term" value="F:hydrolase activity"/>
    <property type="evidence" value="ECO:0007669"/>
    <property type="project" value="UniProtKB-KW"/>
</dbReference>
<dbReference type="SUPFAM" id="SSF48208">
    <property type="entry name" value="Six-hairpin glycosidases"/>
    <property type="match status" value="1"/>
</dbReference>
<dbReference type="PANTHER" id="PTHR47791:SF3">
    <property type="entry name" value="MEIOTICALLY UP-REGULATED GENE 191 PROTEIN"/>
    <property type="match status" value="1"/>
</dbReference>
<reference evidence="1" key="1">
    <citation type="submission" date="2017-12" db="EMBL/GenBank/DDBJ databases">
        <authorList>
            <person name="Thomas-White K."/>
            <person name="Wolfe A.J."/>
        </authorList>
    </citation>
    <scope>NUCLEOTIDE SEQUENCE</scope>
    <source>
        <strain evidence="1">UMB0763</strain>
    </source>
</reference>
<dbReference type="InterPro" id="IPR014512">
    <property type="entry name" value="O_gly_hydro"/>
</dbReference>
<protein>
    <submittedName>
        <fullName evidence="1">Glycoside hydrolase family 76 protein</fullName>
    </submittedName>
</protein>
<dbReference type="InterPro" id="IPR008928">
    <property type="entry name" value="6-hairpin_glycosidase_sf"/>
</dbReference>
<dbReference type="InterPro" id="IPR053169">
    <property type="entry name" value="MUG_Protein"/>
</dbReference>
<dbReference type="GO" id="GO:0005975">
    <property type="term" value="P:carbohydrate metabolic process"/>
    <property type="evidence" value="ECO:0007669"/>
    <property type="project" value="InterPro"/>
</dbReference>
<dbReference type="Proteomes" id="UP000234560">
    <property type="component" value="Chromosome"/>
</dbReference>
<dbReference type="PANTHER" id="PTHR47791">
    <property type="entry name" value="MEIOTICALLY UP-REGULATED GENE 191 PROTEIN"/>
    <property type="match status" value="1"/>
</dbReference>
<accession>A0AAF1BZ54</accession>
<evidence type="ECO:0000313" key="2">
    <source>
        <dbReference type="Proteomes" id="UP000234560"/>
    </source>
</evidence>
<dbReference type="PIRSF" id="PIRSF021505">
    <property type="entry name" value="O_gly_hdrol"/>
    <property type="match status" value="1"/>
</dbReference>
<organism evidence="1 2">
    <name type="scientific">Corynebacterium pyruviciproducens</name>
    <dbReference type="NCBI Taxonomy" id="598660"/>
    <lineage>
        <taxon>Bacteria</taxon>
        <taxon>Bacillati</taxon>
        <taxon>Actinomycetota</taxon>
        <taxon>Actinomycetes</taxon>
        <taxon>Mycobacteriales</taxon>
        <taxon>Corynebacteriaceae</taxon>
        <taxon>Corynebacterium</taxon>
    </lineage>
</organism>